<gene>
    <name evidence="2" type="ordered locus">ECL_02858</name>
</gene>
<evidence type="ECO:0000313" key="2">
    <source>
        <dbReference type="EMBL" id="ADF62397.1"/>
    </source>
</evidence>
<dbReference type="OrthoDB" id="9921992at2"/>
<feature type="transmembrane region" description="Helical" evidence="1">
    <location>
        <begin position="39"/>
        <end position="63"/>
    </location>
</feature>
<organism evidence="2 3">
    <name type="scientific">Enterobacter cloacae subsp. cloacae (strain ATCC 13047 / DSM 30054 / NBRC 13535 / NCTC 10005 / WDCM 00083 / NCDC 279-56)</name>
    <dbReference type="NCBI Taxonomy" id="716541"/>
    <lineage>
        <taxon>Bacteria</taxon>
        <taxon>Pseudomonadati</taxon>
        <taxon>Pseudomonadota</taxon>
        <taxon>Gammaproteobacteria</taxon>
        <taxon>Enterobacterales</taxon>
        <taxon>Enterobacteriaceae</taxon>
        <taxon>Enterobacter</taxon>
        <taxon>Enterobacter cloacae complex</taxon>
    </lineage>
</organism>
<sequence length="70" mass="7809">MMTEPMTGLYALTVFAAFIFFSILELADAQDTDEEDFVLVFFAALFWPVVVAVAALGFIVGLWKLWVSRG</sequence>
<dbReference type="PATRIC" id="fig|716541.4.peg.3032"/>
<dbReference type="Proteomes" id="UP000002363">
    <property type="component" value="Chromosome"/>
</dbReference>
<dbReference type="KEGG" id="enc:ECL_02858"/>
<dbReference type="RefSeq" id="WP_013097405.1">
    <property type="nucleotide sequence ID" value="NC_014121.1"/>
</dbReference>
<name>A0A0H3CM47_ENTCC</name>
<evidence type="ECO:0000256" key="1">
    <source>
        <dbReference type="SAM" id="Phobius"/>
    </source>
</evidence>
<keyword evidence="1" id="KW-1133">Transmembrane helix</keyword>
<protein>
    <submittedName>
        <fullName evidence="2">Uncharacterized protein</fullName>
    </submittedName>
</protein>
<dbReference type="EMBL" id="CP001918">
    <property type="protein sequence ID" value="ADF62397.1"/>
    <property type="molecule type" value="Genomic_DNA"/>
</dbReference>
<keyword evidence="1" id="KW-0812">Transmembrane</keyword>
<keyword evidence="1" id="KW-0472">Membrane</keyword>
<accession>A0A0H3CM47</accession>
<dbReference type="EnsemblBacteria" id="ADF62397">
    <property type="protein sequence ID" value="ADF62397"/>
    <property type="gene ID" value="ECL_02858"/>
</dbReference>
<evidence type="ECO:0000313" key="3">
    <source>
        <dbReference type="Proteomes" id="UP000002363"/>
    </source>
</evidence>
<dbReference type="HOGENOM" id="CLU_2751467_0_0_6"/>
<dbReference type="STRING" id="716541.ECL_02858"/>
<reference evidence="2 3" key="1">
    <citation type="journal article" date="2010" name="J. Bacteriol.">
        <title>Complete genome sequence of Enterobacter cloacae subsp. cloacae type strain ATCC 13047.</title>
        <authorList>
            <person name="Ren Y."/>
            <person name="Ren Y."/>
            <person name="Zhou Z."/>
            <person name="Guo X."/>
            <person name="Li Y."/>
            <person name="Feng L."/>
            <person name="Wang L."/>
        </authorList>
    </citation>
    <scope>NUCLEOTIDE SEQUENCE [LARGE SCALE GENOMIC DNA]</scope>
    <source>
        <strain evidence="3">ATCC 13047 / DSM 30054 / NBRC 13535 / NCTC 10005 / WDCM 00083 / NCDC 279-56</strain>
    </source>
</reference>
<dbReference type="AlphaFoldDB" id="A0A0H3CM47"/>
<keyword evidence="3" id="KW-1185">Reference proteome</keyword>
<proteinExistence type="predicted"/>